<dbReference type="Gene3D" id="3.40.50.300">
    <property type="entry name" value="P-loop containing nucleotide triphosphate hydrolases"/>
    <property type="match status" value="1"/>
</dbReference>
<dbReference type="Proteomes" id="UP000807306">
    <property type="component" value="Unassembled WGS sequence"/>
</dbReference>
<keyword evidence="1" id="KW-0677">Repeat</keyword>
<gene>
    <name evidence="3" type="ORF">CPB83DRAFT_923181</name>
</gene>
<evidence type="ECO:0000259" key="2">
    <source>
        <dbReference type="Pfam" id="PF24883"/>
    </source>
</evidence>
<dbReference type="EMBL" id="MU157842">
    <property type="protein sequence ID" value="KAF9530037.1"/>
    <property type="molecule type" value="Genomic_DNA"/>
</dbReference>
<dbReference type="OrthoDB" id="5106486at2759"/>
<evidence type="ECO:0000313" key="4">
    <source>
        <dbReference type="Proteomes" id="UP000807306"/>
    </source>
</evidence>
<sequence length="705" mass="81126">MTNANVDFFSNAQHVDIGGNAQINVNNHADQVVVTPGAGGRTPIEILLYYSATGCLYNAADRFDPPKCAPETREKILRQIEKWVLEDKHGSAALMWLFGAAGAGKSAIAQTTVENCIAKGLHAGSFFFSRIGATQRSEAKRLLPTITYQVINIFPNAKPRIEKVIRDNPHLFDTSSKSQMEQLLIRPLKSKWYRKLFQMFRPPKARLVVIDGLDECKGIEQQKEILQMLAEALPLLPYPFRFLIVSRPEAHIMEMFRKHPAFKNISFDELDLSLDADADKSVENYLRQSFEHIRLNHRLAKDELGPEWPSQEAIDNIVKKASGQFIYASTVIKYVEHHKFFPHKRLQVILGLEIRPVKDEPFAQLNLLYMLIFDSASVEQWEVLQCLFGILYLSTLQQHKYLVTSPYKLESYLSLEKGELLPMLDDFLSLLQVFDDLTHPIKIYHASLFDFLLDRDRSKRYCLEIGLAHRRLAEFFMPSDVTGTDEVLSLTFLYHCEYADLSDSLKAYLEEFPLLYNPDSNLYWGYFPFIYHTYLMVLARKEFNPPGGQSWYSVHLRKLESQLDERNSSALQPVLPDLQAIDLGNQFSNDRYILFTKFVKSLFMNDDFPQPLEAICELARGGLKDWESTTITLKYIFLAALPICQPSSALYRAYCVFSRHLFEEIKDQEIDKAIKIRLAAFMKLPKPRGSERDWEACRAAWPLAL</sequence>
<comment type="caution">
    <text evidence="3">The sequence shown here is derived from an EMBL/GenBank/DDBJ whole genome shotgun (WGS) entry which is preliminary data.</text>
</comment>
<dbReference type="Pfam" id="PF24883">
    <property type="entry name" value="NPHP3_N"/>
    <property type="match status" value="1"/>
</dbReference>
<dbReference type="PANTHER" id="PTHR10039">
    <property type="entry name" value="AMELOGENIN"/>
    <property type="match status" value="1"/>
</dbReference>
<evidence type="ECO:0000256" key="1">
    <source>
        <dbReference type="ARBA" id="ARBA00022737"/>
    </source>
</evidence>
<keyword evidence="4" id="KW-1185">Reference proteome</keyword>
<dbReference type="InterPro" id="IPR056884">
    <property type="entry name" value="NPHP3-like_N"/>
</dbReference>
<organism evidence="3 4">
    <name type="scientific">Crepidotus variabilis</name>
    <dbReference type="NCBI Taxonomy" id="179855"/>
    <lineage>
        <taxon>Eukaryota</taxon>
        <taxon>Fungi</taxon>
        <taxon>Dikarya</taxon>
        <taxon>Basidiomycota</taxon>
        <taxon>Agaricomycotina</taxon>
        <taxon>Agaricomycetes</taxon>
        <taxon>Agaricomycetidae</taxon>
        <taxon>Agaricales</taxon>
        <taxon>Agaricineae</taxon>
        <taxon>Crepidotaceae</taxon>
        <taxon>Crepidotus</taxon>
    </lineage>
</organism>
<proteinExistence type="predicted"/>
<dbReference type="PANTHER" id="PTHR10039:SF14">
    <property type="entry name" value="NACHT DOMAIN-CONTAINING PROTEIN"/>
    <property type="match status" value="1"/>
</dbReference>
<evidence type="ECO:0000313" key="3">
    <source>
        <dbReference type="EMBL" id="KAF9530037.1"/>
    </source>
</evidence>
<reference evidence="3" key="1">
    <citation type="submission" date="2020-11" db="EMBL/GenBank/DDBJ databases">
        <authorList>
            <consortium name="DOE Joint Genome Institute"/>
            <person name="Ahrendt S."/>
            <person name="Riley R."/>
            <person name="Andreopoulos W."/>
            <person name="Labutti K."/>
            <person name="Pangilinan J."/>
            <person name="Ruiz-Duenas F.J."/>
            <person name="Barrasa J.M."/>
            <person name="Sanchez-Garcia M."/>
            <person name="Camarero S."/>
            <person name="Miyauchi S."/>
            <person name="Serrano A."/>
            <person name="Linde D."/>
            <person name="Babiker R."/>
            <person name="Drula E."/>
            <person name="Ayuso-Fernandez I."/>
            <person name="Pacheco R."/>
            <person name="Padilla G."/>
            <person name="Ferreira P."/>
            <person name="Barriuso J."/>
            <person name="Kellner H."/>
            <person name="Castanera R."/>
            <person name="Alfaro M."/>
            <person name="Ramirez L."/>
            <person name="Pisabarro A.G."/>
            <person name="Kuo A."/>
            <person name="Tritt A."/>
            <person name="Lipzen A."/>
            <person name="He G."/>
            <person name="Yan M."/>
            <person name="Ng V."/>
            <person name="Cullen D."/>
            <person name="Martin F."/>
            <person name="Rosso M.-N."/>
            <person name="Henrissat B."/>
            <person name="Hibbett D."/>
            <person name="Martinez A.T."/>
            <person name="Grigoriev I.V."/>
        </authorList>
    </citation>
    <scope>NUCLEOTIDE SEQUENCE</scope>
    <source>
        <strain evidence="3">CBS 506.95</strain>
    </source>
</reference>
<accession>A0A9P6EJL5</accession>
<dbReference type="InterPro" id="IPR027417">
    <property type="entry name" value="P-loop_NTPase"/>
</dbReference>
<feature type="domain" description="Nephrocystin 3-like N-terminal" evidence="2">
    <location>
        <begin position="72"/>
        <end position="247"/>
    </location>
</feature>
<protein>
    <recommendedName>
        <fullName evidence="2">Nephrocystin 3-like N-terminal domain-containing protein</fullName>
    </recommendedName>
</protein>
<dbReference type="SUPFAM" id="SSF52540">
    <property type="entry name" value="P-loop containing nucleoside triphosphate hydrolases"/>
    <property type="match status" value="1"/>
</dbReference>
<dbReference type="AlphaFoldDB" id="A0A9P6EJL5"/>
<name>A0A9P6EJL5_9AGAR</name>